<accession>A0A2P2NEK7</accession>
<sequence>MLTSTGPAGQTHWSDSAANNSSMARHSADAQLKVSLILQTYIGIMSCQS</sequence>
<evidence type="ECO:0000256" key="1">
    <source>
        <dbReference type="SAM" id="MobiDB-lite"/>
    </source>
</evidence>
<reference evidence="2" key="1">
    <citation type="submission" date="2018-02" db="EMBL/GenBank/DDBJ databases">
        <title>Rhizophora mucronata_Transcriptome.</title>
        <authorList>
            <person name="Meera S.P."/>
            <person name="Sreeshan A."/>
            <person name="Augustine A."/>
        </authorList>
    </citation>
    <scope>NUCLEOTIDE SEQUENCE</scope>
    <source>
        <tissue evidence="2">Leaf</tissue>
    </source>
</reference>
<dbReference type="EMBL" id="GGEC01060366">
    <property type="protein sequence ID" value="MBX40850.1"/>
    <property type="molecule type" value="Transcribed_RNA"/>
</dbReference>
<protein>
    <submittedName>
        <fullName evidence="2">Uncharacterized protein</fullName>
    </submittedName>
</protein>
<dbReference type="AlphaFoldDB" id="A0A2P2NEK7"/>
<evidence type="ECO:0000313" key="2">
    <source>
        <dbReference type="EMBL" id="MBX40850.1"/>
    </source>
</evidence>
<proteinExistence type="predicted"/>
<feature type="region of interest" description="Disordered" evidence="1">
    <location>
        <begin position="1"/>
        <end position="24"/>
    </location>
</feature>
<name>A0A2P2NEK7_RHIMU</name>
<organism evidence="2">
    <name type="scientific">Rhizophora mucronata</name>
    <name type="common">Asiatic mangrove</name>
    <dbReference type="NCBI Taxonomy" id="61149"/>
    <lineage>
        <taxon>Eukaryota</taxon>
        <taxon>Viridiplantae</taxon>
        <taxon>Streptophyta</taxon>
        <taxon>Embryophyta</taxon>
        <taxon>Tracheophyta</taxon>
        <taxon>Spermatophyta</taxon>
        <taxon>Magnoliopsida</taxon>
        <taxon>eudicotyledons</taxon>
        <taxon>Gunneridae</taxon>
        <taxon>Pentapetalae</taxon>
        <taxon>rosids</taxon>
        <taxon>fabids</taxon>
        <taxon>Malpighiales</taxon>
        <taxon>Rhizophoraceae</taxon>
        <taxon>Rhizophora</taxon>
    </lineage>
</organism>